<dbReference type="eggNOG" id="COG0839">
    <property type="taxonomic scope" value="Bacteria"/>
</dbReference>
<keyword evidence="2" id="KW-1003">Cell membrane</keyword>
<evidence type="ECO:0000313" key="4">
    <source>
        <dbReference type="EMBL" id="AHY46852.1"/>
    </source>
</evidence>
<evidence type="ECO:0000313" key="5">
    <source>
        <dbReference type="Proteomes" id="UP000025229"/>
    </source>
</evidence>
<dbReference type="OrthoDB" id="510866at2"/>
<feature type="region of interest" description="Disordered" evidence="3">
    <location>
        <begin position="169"/>
        <end position="191"/>
    </location>
</feature>
<dbReference type="PANTHER" id="PTHR33269">
    <property type="entry name" value="NADH-UBIQUINONE OXIDOREDUCTASE CHAIN 6"/>
    <property type="match status" value="1"/>
</dbReference>
<keyword evidence="2" id="KW-0472">Membrane</keyword>
<dbReference type="AlphaFoldDB" id="A0A023X305"/>
<proteinExistence type="inferred from homology"/>
<feature type="compositionally biased region" description="Basic and acidic residues" evidence="3">
    <location>
        <begin position="169"/>
        <end position="181"/>
    </location>
</feature>
<dbReference type="GO" id="GO:0008137">
    <property type="term" value="F:NADH dehydrogenase (ubiquinone) activity"/>
    <property type="evidence" value="ECO:0007669"/>
    <property type="project" value="UniProtKB-UniRule"/>
</dbReference>
<dbReference type="InterPro" id="IPR001457">
    <property type="entry name" value="NADH_UbQ/plastoQ_OxRdtase_su6"/>
</dbReference>
<evidence type="ECO:0000256" key="2">
    <source>
        <dbReference type="RuleBase" id="RU004429"/>
    </source>
</evidence>
<dbReference type="PANTHER" id="PTHR33269:SF17">
    <property type="entry name" value="NADH-UBIQUINONE OXIDOREDUCTASE CHAIN 6"/>
    <property type="match status" value="1"/>
</dbReference>
<dbReference type="PATRIC" id="fig|42256.3.peg.1587"/>
<feature type="transmembrane region" description="Helical" evidence="2">
    <location>
        <begin position="38"/>
        <end position="69"/>
    </location>
</feature>
<comment type="catalytic activity">
    <reaction evidence="2">
        <text>a quinone + NADH + 5 H(+)(in) = a quinol + NAD(+) + 4 H(+)(out)</text>
        <dbReference type="Rhea" id="RHEA:57888"/>
        <dbReference type="ChEBI" id="CHEBI:15378"/>
        <dbReference type="ChEBI" id="CHEBI:24646"/>
        <dbReference type="ChEBI" id="CHEBI:57540"/>
        <dbReference type="ChEBI" id="CHEBI:57945"/>
        <dbReference type="ChEBI" id="CHEBI:132124"/>
    </reaction>
</comment>
<comment type="subcellular location">
    <subcellularLocation>
        <location evidence="2">Cell membrane</location>
        <topology evidence="2">Multi-pass membrane protein</topology>
    </subcellularLocation>
</comment>
<organism evidence="4 5">
    <name type="scientific">Rubrobacter radiotolerans</name>
    <name type="common">Arthrobacter radiotolerans</name>
    <dbReference type="NCBI Taxonomy" id="42256"/>
    <lineage>
        <taxon>Bacteria</taxon>
        <taxon>Bacillati</taxon>
        <taxon>Actinomycetota</taxon>
        <taxon>Rubrobacteria</taxon>
        <taxon>Rubrobacterales</taxon>
        <taxon>Rubrobacteraceae</taxon>
        <taxon>Rubrobacter</taxon>
    </lineage>
</organism>
<feature type="transmembrane region" description="Helical" evidence="2">
    <location>
        <begin position="139"/>
        <end position="163"/>
    </location>
</feature>
<dbReference type="EC" id="7.1.1.-" evidence="2"/>
<dbReference type="STRING" id="42256.RradSPS_1569"/>
<comment type="similarity">
    <text evidence="1 2">Belongs to the complex I subunit 6 family.</text>
</comment>
<name>A0A023X305_RUBRA</name>
<keyword evidence="2" id="KW-0520">NAD</keyword>
<feature type="transmembrane region" description="Helical" evidence="2">
    <location>
        <begin position="90"/>
        <end position="110"/>
    </location>
</feature>
<gene>
    <name evidence="4" type="ORF">RradSPS_1569</name>
</gene>
<protein>
    <recommendedName>
        <fullName evidence="2">NADH-quinone oxidoreductase subunit J</fullName>
        <ecNumber evidence="2">7.1.1.-</ecNumber>
    </recommendedName>
</protein>
<dbReference type="Proteomes" id="UP000025229">
    <property type="component" value="Chromosome"/>
</dbReference>
<comment type="caution">
    <text evidence="2">Lacks conserved residue(s) required for the propagation of feature annotation.</text>
</comment>
<dbReference type="GO" id="GO:0048038">
    <property type="term" value="F:quinone binding"/>
    <property type="evidence" value="ECO:0007669"/>
    <property type="project" value="UniProtKB-UniRule"/>
</dbReference>
<keyword evidence="4" id="KW-0830">Ubiquinone</keyword>
<evidence type="ECO:0000256" key="1">
    <source>
        <dbReference type="ARBA" id="ARBA00005698"/>
    </source>
</evidence>
<keyword evidence="2" id="KW-1133">Transmembrane helix</keyword>
<dbReference type="KEGG" id="rrd:RradSPS_1569"/>
<keyword evidence="2" id="KW-0812">Transmembrane</keyword>
<keyword evidence="5" id="KW-1185">Reference proteome</keyword>
<dbReference type="GO" id="GO:0005886">
    <property type="term" value="C:plasma membrane"/>
    <property type="evidence" value="ECO:0007669"/>
    <property type="project" value="UniProtKB-SubCell"/>
</dbReference>
<accession>A0A023X305</accession>
<dbReference type="EMBL" id="CP007514">
    <property type="protein sequence ID" value="AHY46852.1"/>
    <property type="molecule type" value="Genomic_DNA"/>
</dbReference>
<dbReference type="HOGENOM" id="CLU_085957_2_2_11"/>
<evidence type="ECO:0000256" key="3">
    <source>
        <dbReference type="SAM" id="MobiDB-lite"/>
    </source>
</evidence>
<comment type="function">
    <text evidence="2">NDH-1 shuttles electrons from NADH, via FMN and iron-sulfur (Fe-S) centers, to quinones in the respiratory chain. Couples the redox reaction to proton translocation (for every two electrons transferred, four hydrogen ions are translocated across the cytoplasmic membrane), and thus conserves the redox energy in a proton gradient.</text>
</comment>
<dbReference type="InterPro" id="IPR042106">
    <property type="entry name" value="Nuo/plastoQ_OxRdtase_6_NuoJ"/>
</dbReference>
<keyword evidence="2" id="KW-0874">Quinone</keyword>
<dbReference type="Gene3D" id="1.20.120.1200">
    <property type="entry name" value="NADH-ubiquinone/plastoquinone oxidoreductase chain 6, subunit NuoJ"/>
    <property type="match status" value="1"/>
</dbReference>
<reference evidence="4 5" key="1">
    <citation type="submission" date="2014-03" db="EMBL/GenBank/DDBJ databases">
        <title>Complete genome sequence of the Radio-Resistant Rubrobacter radiotolerans RSPS-4.</title>
        <authorList>
            <person name="Egas C.C."/>
            <person name="Barroso C.C."/>
            <person name="Froufe H.J.C."/>
            <person name="Pacheco J.J."/>
            <person name="Albuquerque L.L."/>
            <person name="da Costa M.M.S."/>
        </authorList>
    </citation>
    <scope>NUCLEOTIDE SEQUENCE [LARGE SCALE GENOMIC DNA]</scope>
    <source>
        <strain evidence="4 5">RSPS-4</strain>
    </source>
</reference>
<sequence>MTVVFGFLAGMTLACALGVVLSRNVVHSALFMSGSFLAVAGFFVVLGAPVLAAFQVLVYVGAVTVVILFGIMFTQKPQVRRFSTIMNRQVWAGLLVALGVGGLLSVVLVAEDWGNVAPGQGNRDVVAFSEGLLGVAPGAGIFVLLFEVAAVLLLVAMIAAIVISRRKPGEGEDLRPDREGPEGIGSARSGS</sequence>
<dbReference type="Pfam" id="PF00499">
    <property type="entry name" value="Oxidored_q3"/>
    <property type="match status" value="1"/>
</dbReference>